<evidence type="ECO:0000259" key="2">
    <source>
        <dbReference type="Pfam" id="PF13439"/>
    </source>
</evidence>
<evidence type="ECO:0000313" key="4">
    <source>
        <dbReference type="Proteomes" id="UP000483379"/>
    </source>
</evidence>
<organism evidence="3 4">
    <name type="scientific">Thiorhodococcus minor</name>
    <dbReference type="NCBI Taxonomy" id="57489"/>
    <lineage>
        <taxon>Bacteria</taxon>
        <taxon>Pseudomonadati</taxon>
        <taxon>Pseudomonadota</taxon>
        <taxon>Gammaproteobacteria</taxon>
        <taxon>Chromatiales</taxon>
        <taxon>Chromatiaceae</taxon>
        <taxon>Thiorhodococcus</taxon>
    </lineage>
</organism>
<keyword evidence="4" id="KW-1185">Reference proteome</keyword>
<dbReference type="Pfam" id="PF13439">
    <property type="entry name" value="Glyco_transf_4"/>
    <property type="match status" value="1"/>
</dbReference>
<dbReference type="GO" id="GO:0016757">
    <property type="term" value="F:glycosyltransferase activity"/>
    <property type="evidence" value="ECO:0007669"/>
    <property type="project" value="InterPro"/>
</dbReference>
<dbReference type="PANTHER" id="PTHR45947">
    <property type="entry name" value="SULFOQUINOVOSYL TRANSFERASE SQD2"/>
    <property type="match status" value="1"/>
</dbReference>
<reference evidence="3 4" key="1">
    <citation type="submission" date="2020-02" db="EMBL/GenBank/DDBJ databases">
        <title>Genome sequences of Thiorhodococcus mannitoliphagus and Thiorhodococcus minor, purple sulfur photosynthetic bacteria in the gammaproteobacterial family, Chromatiaceae.</title>
        <authorList>
            <person name="Aviles F.A."/>
            <person name="Meyer T.E."/>
            <person name="Kyndt J.A."/>
        </authorList>
    </citation>
    <scope>NUCLEOTIDE SEQUENCE [LARGE SCALE GENOMIC DNA]</scope>
    <source>
        <strain evidence="3 4">DSM 11518</strain>
    </source>
</reference>
<accession>A0A6M0JZB0</accession>
<comment type="caution">
    <text evidence="3">The sequence shown here is derived from an EMBL/GenBank/DDBJ whole genome shotgun (WGS) entry which is preliminary data.</text>
</comment>
<protein>
    <submittedName>
        <fullName evidence="3">Glycosyltransferase</fullName>
    </submittedName>
</protein>
<dbReference type="Gene3D" id="3.40.50.2000">
    <property type="entry name" value="Glycogen Phosphorylase B"/>
    <property type="match status" value="2"/>
</dbReference>
<dbReference type="SUPFAM" id="SSF53756">
    <property type="entry name" value="UDP-Glycosyltransferase/glycogen phosphorylase"/>
    <property type="match status" value="1"/>
</dbReference>
<sequence>MRLLILHQASVFGGAERTTKNLIQHLDRGLVRHLSVAAPLPLREHLPASIDAFFDTSGRIRHGWLSSARGLATDVSEAASLIADASPDVVLGMMHYSAALAVFGVKAKRLPVKTVGSFRGPVYEHMRLYEHGVRRKAFLRVVVGATARLADRMIVPSHGTARELVRRFLGPASRTLVIPNGIDSDQARADARAPADGVGDLPPHLPRLCVAARLSAEKDLGLLLEAFRRVQERAPSSLIVVGDGPDRERLQGLTEQWGLRDRVRFLGHRANVYPYLAAADLYVHTCHFEGFGYTMLEAMACGCPVVATDCPYGPREIIGENAFGVLVPMNDPGALAQGISDLLKDSGRRSQLAELGLVRAQQLSIERMVGGYETAFRELLA</sequence>
<dbReference type="InterPro" id="IPR028098">
    <property type="entry name" value="Glyco_trans_4-like_N"/>
</dbReference>
<dbReference type="AlphaFoldDB" id="A0A6M0JZB0"/>
<dbReference type="InterPro" id="IPR050194">
    <property type="entry name" value="Glycosyltransferase_grp1"/>
</dbReference>
<gene>
    <name evidence="3" type="ORF">G3446_13120</name>
</gene>
<evidence type="ECO:0000259" key="1">
    <source>
        <dbReference type="Pfam" id="PF00534"/>
    </source>
</evidence>
<dbReference type="RefSeq" id="WP_164453286.1">
    <property type="nucleotide sequence ID" value="NZ_JAAIJQ010000035.1"/>
</dbReference>
<dbReference type="PANTHER" id="PTHR45947:SF3">
    <property type="entry name" value="SULFOQUINOVOSYL TRANSFERASE SQD2"/>
    <property type="match status" value="1"/>
</dbReference>
<name>A0A6M0JZB0_9GAMM</name>
<dbReference type="InterPro" id="IPR001296">
    <property type="entry name" value="Glyco_trans_1"/>
</dbReference>
<dbReference type="EMBL" id="JAAIJQ010000035">
    <property type="protein sequence ID" value="NEV62820.1"/>
    <property type="molecule type" value="Genomic_DNA"/>
</dbReference>
<evidence type="ECO:0000313" key="3">
    <source>
        <dbReference type="EMBL" id="NEV62820.1"/>
    </source>
</evidence>
<proteinExistence type="predicted"/>
<feature type="domain" description="Glycosyltransferase subfamily 4-like N-terminal" evidence="2">
    <location>
        <begin position="12"/>
        <end position="185"/>
    </location>
</feature>
<feature type="domain" description="Glycosyl transferase family 1" evidence="1">
    <location>
        <begin position="206"/>
        <end position="354"/>
    </location>
</feature>
<dbReference type="Pfam" id="PF00534">
    <property type="entry name" value="Glycos_transf_1"/>
    <property type="match status" value="1"/>
</dbReference>
<keyword evidence="3" id="KW-0808">Transferase</keyword>
<dbReference type="CDD" id="cd03811">
    <property type="entry name" value="GT4_GT28_WabH-like"/>
    <property type="match status" value="1"/>
</dbReference>
<dbReference type="Proteomes" id="UP000483379">
    <property type="component" value="Unassembled WGS sequence"/>
</dbReference>